<keyword evidence="8 12" id="KW-0274">FAD</keyword>
<name>A0A248TL14_9BACI</name>
<comment type="function">
    <text evidence="12">Catalyzes the oxidation of L-aspartate to iminoaspartate.</text>
</comment>
<dbReference type="GO" id="GO:0034628">
    <property type="term" value="P:'de novo' NAD+ biosynthetic process from L-aspartate"/>
    <property type="evidence" value="ECO:0007669"/>
    <property type="project" value="TreeGrafter"/>
</dbReference>
<evidence type="ECO:0000259" key="14">
    <source>
        <dbReference type="Pfam" id="PF02910"/>
    </source>
</evidence>
<dbReference type="PANTHER" id="PTHR42716">
    <property type="entry name" value="L-ASPARTATE OXIDASE"/>
    <property type="match status" value="1"/>
</dbReference>
<dbReference type="Pfam" id="PF00890">
    <property type="entry name" value="FAD_binding_2"/>
    <property type="match status" value="1"/>
</dbReference>
<keyword evidence="9 12" id="KW-0560">Oxidoreductase</keyword>
<dbReference type="FunFam" id="3.90.700.10:FF:000002">
    <property type="entry name" value="L-aspartate oxidase"/>
    <property type="match status" value="1"/>
</dbReference>
<keyword evidence="16" id="KW-1185">Reference proteome</keyword>
<evidence type="ECO:0000256" key="2">
    <source>
        <dbReference type="ARBA" id="ARBA00004950"/>
    </source>
</evidence>
<evidence type="ECO:0000256" key="5">
    <source>
        <dbReference type="ARBA" id="ARBA00021901"/>
    </source>
</evidence>
<organism evidence="15 16">
    <name type="scientific">Cytobacillus kochii</name>
    <dbReference type="NCBI Taxonomy" id="859143"/>
    <lineage>
        <taxon>Bacteria</taxon>
        <taxon>Bacillati</taxon>
        <taxon>Bacillota</taxon>
        <taxon>Bacilli</taxon>
        <taxon>Bacillales</taxon>
        <taxon>Bacillaceae</taxon>
        <taxon>Cytobacillus</taxon>
    </lineage>
</organism>
<gene>
    <name evidence="15" type="ORF">CKF48_17065</name>
</gene>
<dbReference type="AlphaFoldDB" id="A0A248TL14"/>
<dbReference type="UniPathway" id="UPA00253">
    <property type="reaction ID" value="UER00326"/>
</dbReference>
<evidence type="ECO:0000259" key="13">
    <source>
        <dbReference type="Pfam" id="PF00890"/>
    </source>
</evidence>
<dbReference type="EMBL" id="CP022983">
    <property type="protein sequence ID" value="ASV68851.1"/>
    <property type="molecule type" value="Genomic_DNA"/>
</dbReference>
<dbReference type="SUPFAM" id="SSF51905">
    <property type="entry name" value="FAD/NAD(P)-binding domain"/>
    <property type="match status" value="1"/>
</dbReference>
<dbReference type="InterPro" id="IPR027477">
    <property type="entry name" value="Succ_DH/fumarate_Rdtase_cat_sf"/>
</dbReference>
<dbReference type="GO" id="GO:0008734">
    <property type="term" value="F:L-aspartate oxidase activity"/>
    <property type="evidence" value="ECO:0007669"/>
    <property type="project" value="UniProtKB-UniRule"/>
</dbReference>
<evidence type="ECO:0000256" key="3">
    <source>
        <dbReference type="ARBA" id="ARBA00008562"/>
    </source>
</evidence>
<dbReference type="InterPro" id="IPR005288">
    <property type="entry name" value="NadB"/>
</dbReference>
<accession>A0A248TL14</accession>
<dbReference type="Pfam" id="PF02910">
    <property type="entry name" value="Succ_DH_flav_C"/>
    <property type="match status" value="1"/>
</dbReference>
<evidence type="ECO:0000256" key="6">
    <source>
        <dbReference type="ARBA" id="ARBA00022630"/>
    </source>
</evidence>
<proteinExistence type="inferred from homology"/>
<evidence type="ECO:0000313" key="16">
    <source>
        <dbReference type="Proteomes" id="UP000215137"/>
    </source>
</evidence>
<reference evidence="15 16" key="1">
    <citation type="submission" date="2017-08" db="EMBL/GenBank/DDBJ databases">
        <title>Complete Genome Sequence of Bacillus kochii Oregon-R-modENCODE STRAIN BDGP4, isolated from Drosophila melanogaster gut.</title>
        <authorList>
            <person name="Wan K.H."/>
            <person name="Yu C."/>
            <person name="Park S."/>
            <person name="Hammonds A.S."/>
            <person name="Booth B.W."/>
            <person name="Celniker S.E."/>
        </authorList>
    </citation>
    <scope>NUCLEOTIDE SEQUENCE [LARGE SCALE GENOMIC DNA]</scope>
    <source>
        <strain evidence="15 16">BDGP4</strain>
    </source>
</reference>
<evidence type="ECO:0000256" key="11">
    <source>
        <dbReference type="NCBIfam" id="TIGR00551"/>
    </source>
</evidence>
<dbReference type="RefSeq" id="WP_095372417.1">
    <property type="nucleotide sequence ID" value="NZ_CP022983.1"/>
</dbReference>
<comment type="subcellular location">
    <subcellularLocation>
        <location evidence="12">Cytoplasm</location>
    </subcellularLocation>
</comment>
<dbReference type="SUPFAM" id="SSF46977">
    <property type="entry name" value="Succinate dehydrogenase/fumarate reductase flavoprotein C-terminal domain"/>
    <property type="match status" value="1"/>
</dbReference>
<evidence type="ECO:0000256" key="4">
    <source>
        <dbReference type="ARBA" id="ARBA00012173"/>
    </source>
</evidence>
<dbReference type="Gene3D" id="1.20.58.100">
    <property type="entry name" value="Fumarate reductase/succinate dehydrogenase flavoprotein-like, C-terminal domain"/>
    <property type="match status" value="1"/>
</dbReference>
<dbReference type="KEGG" id="bko:CKF48_17065"/>
<sequence length="523" mass="58380">MKSLDVVIIGSGVAALQLAQKIRNDLHVIIITKSDMRSSNSYLAQGGVAASLSKEDDWALHLQDTLNAGRYHNEERVVEALTKEAPDLIHELSALGFPFDENTNGELSLGLEGAHCKKRIVHSGGDATGKHLVDFMISQLPKHIEVITNAFVYELLVKRKICYGVKVKKKDETHIIFAKHVVLATGGCGQLFQYTSNSPVVTGDGLALAHRAGAILTDLEFIQFHPTLLYVGGETKGLISEAVRGEGGVLVDEQGISIMKGVHPLEDLAPRHIVAQEIYQTMKQGRKVYLNIQQVARFTTRFPTISKLCEANGVNLEDQLIPVSPGAHFLMGGVKTNDSGETSIAHLYAMGEVARTGVHGANRLASNSLLEGLYFGKKVAQQINKSKDHDVGKRSDYRFEIKKENIQGRLPAKEDIQNRMMEYVGIVRNKANLQDQLRYLNHFHLPQSLDYLSQEEIEIVFMMEISKCITKSALKRNESRGGHFREDFPIEMEEWMKKEIKHEKKGDHDEYIETSQTIRALLH</sequence>
<comment type="catalytic activity">
    <reaction evidence="10">
        <text>L-aspartate + O2 = iminosuccinate + H2O2</text>
        <dbReference type="Rhea" id="RHEA:25876"/>
        <dbReference type="ChEBI" id="CHEBI:15379"/>
        <dbReference type="ChEBI" id="CHEBI:16240"/>
        <dbReference type="ChEBI" id="CHEBI:29991"/>
        <dbReference type="ChEBI" id="CHEBI:77875"/>
        <dbReference type="EC" id="1.4.3.16"/>
    </reaction>
    <physiologicalReaction direction="left-to-right" evidence="10">
        <dbReference type="Rhea" id="RHEA:25877"/>
    </physiologicalReaction>
</comment>
<evidence type="ECO:0000256" key="1">
    <source>
        <dbReference type="ARBA" id="ARBA00001974"/>
    </source>
</evidence>
<feature type="domain" description="Fumarate reductase/succinate dehydrogenase flavoprotein-like C-terminal" evidence="14">
    <location>
        <begin position="414"/>
        <end position="509"/>
    </location>
</feature>
<dbReference type="PANTHER" id="PTHR42716:SF2">
    <property type="entry name" value="L-ASPARTATE OXIDASE, CHLOROPLASTIC"/>
    <property type="match status" value="1"/>
</dbReference>
<dbReference type="Gene3D" id="3.50.50.60">
    <property type="entry name" value="FAD/NAD(P)-binding domain"/>
    <property type="match status" value="1"/>
</dbReference>
<dbReference type="InterPro" id="IPR003953">
    <property type="entry name" value="FAD-dep_OxRdtase_2_FAD-bd"/>
</dbReference>
<feature type="domain" description="FAD-dependent oxidoreductase 2 FAD-binding" evidence="13">
    <location>
        <begin position="5"/>
        <end position="369"/>
    </location>
</feature>
<evidence type="ECO:0000313" key="15">
    <source>
        <dbReference type="EMBL" id="ASV68851.1"/>
    </source>
</evidence>
<comment type="pathway">
    <text evidence="2 12">Cofactor biosynthesis; NAD(+) biosynthesis; iminoaspartate from L-aspartate (oxidase route): step 1/1.</text>
</comment>
<evidence type="ECO:0000256" key="10">
    <source>
        <dbReference type="ARBA" id="ARBA00048305"/>
    </source>
</evidence>
<evidence type="ECO:0000256" key="8">
    <source>
        <dbReference type="ARBA" id="ARBA00022827"/>
    </source>
</evidence>
<dbReference type="InterPro" id="IPR037099">
    <property type="entry name" value="Fum_R/Succ_DH_flav-like_C_sf"/>
</dbReference>
<dbReference type="NCBIfam" id="NF005978">
    <property type="entry name" value="PRK08071.1"/>
    <property type="match status" value="1"/>
</dbReference>
<evidence type="ECO:0000256" key="7">
    <source>
        <dbReference type="ARBA" id="ARBA00022642"/>
    </source>
</evidence>
<evidence type="ECO:0000256" key="12">
    <source>
        <dbReference type="RuleBase" id="RU362049"/>
    </source>
</evidence>
<dbReference type="InterPro" id="IPR036188">
    <property type="entry name" value="FAD/NAD-bd_sf"/>
</dbReference>
<dbReference type="Proteomes" id="UP000215137">
    <property type="component" value="Chromosome"/>
</dbReference>
<keyword evidence="7 12" id="KW-0662">Pyridine nucleotide biosynthesis</keyword>
<dbReference type="GO" id="GO:0005737">
    <property type="term" value="C:cytoplasm"/>
    <property type="evidence" value="ECO:0007669"/>
    <property type="project" value="UniProtKB-SubCell"/>
</dbReference>
<comment type="cofactor">
    <cofactor evidence="1 12">
        <name>FAD</name>
        <dbReference type="ChEBI" id="CHEBI:57692"/>
    </cofactor>
</comment>
<dbReference type="OrthoDB" id="9806724at2"/>
<protein>
    <recommendedName>
        <fullName evidence="5 11">L-aspartate oxidase</fullName>
        <ecNumber evidence="4 11">1.4.3.16</ecNumber>
    </recommendedName>
</protein>
<dbReference type="InterPro" id="IPR015939">
    <property type="entry name" value="Fum_Rdtase/Succ_DH_flav-like_C"/>
</dbReference>
<dbReference type="NCBIfam" id="TIGR00551">
    <property type="entry name" value="nadB"/>
    <property type="match status" value="1"/>
</dbReference>
<comment type="similarity">
    <text evidence="3 12">Belongs to the FAD-dependent oxidoreductase 2 family. NadB subfamily.</text>
</comment>
<keyword evidence="6 12" id="KW-0285">Flavoprotein</keyword>
<dbReference type="SUPFAM" id="SSF56425">
    <property type="entry name" value="Succinate dehydrogenase/fumarate reductase flavoprotein, catalytic domain"/>
    <property type="match status" value="1"/>
</dbReference>
<dbReference type="GO" id="GO:0033765">
    <property type="term" value="F:steroid dehydrogenase activity, acting on the CH-CH group of donors"/>
    <property type="evidence" value="ECO:0007669"/>
    <property type="project" value="UniProtKB-ARBA"/>
</dbReference>
<dbReference type="EC" id="1.4.3.16" evidence="4 11"/>
<evidence type="ECO:0000256" key="9">
    <source>
        <dbReference type="ARBA" id="ARBA00023002"/>
    </source>
</evidence>
<dbReference type="Gene3D" id="3.90.700.10">
    <property type="entry name" value="Succinate dehydrogenase/fumarate reductase flavoprotein, catalytic domain"/>
    <property type="match status" value="1"/>
</dbReference>